<keyword evidence="5" id="KW-0143">Chaperone</keyword>
<keyword evidence="4" id="KW-0574">Periplasm</keyword>
<dbReference type="InterPro" id="IPR016147">
    <property type="entry name" value="Pili_assmbl_chaperone_N"/>
</dbReference>
<comment type="caution">
    <text evidence="8">The sequence shown here is derived from an EMBL/GenBank/DDBJ whole genome shotgun (WGS) entry which is preliminary data.</text>
</comment>
<gene>
    <name evidence="8" type="ORF">JEQ07_16830</name>
</gene>
<evidence type="ECO:0000313" key="8">
    <source>
        <dbReference type="EMBL" id="MBI6182054.1"/>
    </source>
</evidence>
<dbReference type="Pfam" id="PF00345">
    <property type="entry name" value="PapD_N"/>
    <property type="match status" value="1"/>
</dbReference>
<dbReference type="PANTHER" id="PTHR30251">
    <property type="entry name" value="PILUS ASSEMBLY CHAPERONE"/>
    <property type="match status" value="1"/>
</dbReference>
<keyword evidence="3" id="KW-0732">Signal</keyword>
<dbReference type="InterPro" id="IPR016148">
    <property type="entry name" value="Pili_assmbl_chaperone_C"/>
</dbReference>
<dbReference type="Proteomes" id="UP000639004">
    <property type="component" value="Unassembled WGS sequence"/>
</dbReference>
<dbReference type="InterPro" id="IPR008962">
    <property type="entry name" value="PapD-like_sf"/>
</dbReference>
<dbReference type="Gene3D" id="2.60.40.10">
    <property type="entry name" value="Immunoglobulins"/>
    <property type="match status" value="2"/>
</dbReference>
<evidence type="ECO:0000313" key="9">
    <source>
        <dbReference type="Proteomes" id="UP000639004"/>
    </source>
</evidence>
<dbReference type="RefSeq" id="WP_198642399.1">
    <property type="nucleotide sequence ID" value="NZ_JAEHSL010000014.1"/>
</dbReference>
<dbReference type="InterPro" id="IPR001829">
    <property type="entry name" value="Pili_assmbl_chaperone_bac"/>
</dbReference>
<dbReference type="EMBL" id="JAEHSL010000014">
    <property type="protein sequence ID" value="MBI6182054.1"/>
    <property type="molecule type" value="Genomic_DNA"/>
</dbReference>
<evidence type="ECO:0000256" key="5">
    <source>
        <dbReference type="ARBA" id="ARBA00023186"/>
    </source>
</evidence>
<organism evidence="8 9">
    <name type="scientific">Serratia proteamaculans</name>
    <dbReference type="NCBI Taxonomy" id="28151"/>
    <lineage>
        <taxon>Bacteria</taxon>
        <taxon>Pseudomonadati</taxon>
        <taxon>Pseudomonadota</taxon>
        <taxon>Gammaproteobacteria</taxon>
        <taxon>Enterobacterales</taxon>
        <taxon>Yersiniaceae</taxon>
        <taxon>Serratia</taxon>
    </lineage>
</organism>
<evidence type="ECO:0000259" key="6">
    <source>
        <dbReference type="Pfam" id="PF00345"/>
    </source>
</evidence>
<evidence type="ECO:0000256" key="2">
    <source>
        <dbReference type="ARBA" id="ARBA00007399"/>
    </source>
</evidence>
<comment type="similarity">
    <text evidence="2">Belongs to the periplasmic pilus chaperone family.</text>
</comment>
<evidence type="ECO:0000256" key="3">
    <source>
        <dbReference type="ARBA" id="ARBA00022729"/>
    </source>
</evidence>
<dbReference type="Pfam" id="PF02753">
    <property type="entry name" value="PapD_C"/>
    <property type="match status" value="1"/>
</dbReference>
<dbReference type="SUPFAM" id="SSF49354">
    <property type="entry name" value="PapD-like"/>
    <property type="match status" value="1"/>
</dbReference>
<proteinExistence type="inferred from homology"/>
<evidence type="ECO:0000256" key="1">
    <source>
        <dbReference type="ARBA" id="ARBA00004418"/>
    </source>
</evidence>
<accession>A0ABS0TVV1</accession>
<evidence type="ECO:0000256" key="4">
    <source>
        <dbReference type="ARBA" id="ARBA00022764"/>
    </source>
</evidence>
<dbReference type="InterPro" id="IPR050643">
    <property type="entry name" value="Periplasmic_pilus_chap"/>
</dbReference>
<dbReference type="PANTHER" id="PTHR30251:SF2">
    <property type="entry name" value="FIMBRIAL CHAPERONE YADV-RELATED"/>
    <property type="match status" value="1"/>
</dbReference>
<reference evidence="8 9" key="1">
    <citation type="submission" date="2020-12" db="EMBL/GenBank/DDBJ databases">
        <title>Enhanced detection system for hospital associated transmission using whole genome sequencing surveillance.</title>
        <authorList>
            <person name="Harrison L.H."/>
            <person name="Van Tyne D."/>
            <person name="Marsh J.W."/>
            <person name="Griffith M.P."/>
            <person name="Snyder D.J."/>
            <person name="Cooper V.S."/>
            <person name="Mustapha M."/>
        </authorList>
    </citation>
    <scope>NUCLEOTIDE SEQUENCE [LARGE SCALE GENOMIC DNA]</scope>
    <source>
        <strain evidence="8 9">SER00238</strain>
    </source>
</reference>
<feature type="domain" description="Pili assembly chaperone N-terminal" evidence="6">
    <location>
        <begin position="37"/>
        <end position="160"/>
    </location>
</feature>
<evidence type="ECO:0000259" key="7">
    <source>
        <dbReference type="Pfam" id="PF02753"/>
    </source>
</evidence>
<dbReference type="SUPFAM" id="SSF49584">
    <property type="entry name" value="Periplasmic chaperone C-domain"/>
    <property type="match status" value="1"/>
</dbReference>
<dbReference type="InterPro" id="IPR013783">
    <property type="entry name" value="Ig-like_fold"/>
</dbReference>
<keyword evidence="9" id="KW-1185">Reference proteome</keyword>
<name>A0ABS0TVV1_SERPR</name>
<comment type="subcellular location">
    <subcellularLocation>
        <location evidence="1">Periplasm</location>
    </subcellularLocation>
</comment>
<dbReference type="InterPro" id="IPR036316">
    <property type="entry name" value="Pili_assmbl_chap_C_dom_sf"/>
</dbReference>
<dbReference type="PRINTS" id="PR00969">
    <property type="entry name" value="CHAPERONPILI"/>
</dbReference>
<sequence length="250" mass="27691">MKSIRWSGAVAGIVIVTAGLASFMAMALPQENNPGGVGTERTRYIYNEGVRQVGVTLSNKTRETYLVQAWVRGIDPKTGEVKNEEGPFFLKQPLVKALPDGRYGYQVIQTRPVMVNDRESLYLLSFKLIPSEEKGGEASYNRANVVLTYNVKLFYRPTALKNGKVAEAAKSMMFSRQGNGLRVNNPTPYWITFYSLNIGGMALPEVTLRQMVPPFSMATYALPAAINASTLKWQIIDENGDITKEVTSPL</sequence>
<protein>
    <submittedName>
        <fullName evidence="8">Molecular chaperone</fullName>
    </submittedName>
</protein>
<feature type="domain" description="Pili assembly chaperone C-terminal" evidence="7">
    <location>
        <begin position="183"/>
        <end position="243"/>
    </location>
</feature>